<keyword evidence="3" id="KW-1185">Reference proteome</keyword>
<feature type="transmembrane region" description="Helical" evidence="1">
    <location>
        <begin position="58"/>
        <end position="81"/>
    </location>
</feature>
<gene>
    <name evidence="2" type="ORF">ADINL_1124</name>
</gene>
<organism evidence="2 3">
    <name type="scientific">Nitrincola lacisaponensis</name>
    <dbReference type="NCBI Taxonomy" id="267850"/>
    <lineage>
        <taxon>Bacteria</taxon>
        <taxon>Pseudomonadati</taxon>
        <taxon>Pseudomonadota</taxon>
        <taxon>Gammaproteobacteria</taxon>
        <taxon>Oceanospirillales</taxon>
        <taxon>Oceanospirillaceae</taxon>
        <taxon>Nitrincola</taxon>
    </lineage>
</organism>
<dbReference type="OrthoDB" id="6120986at2"/>
<keyword evidence="1" id="KW-1133">Transmembrane helix</keyword>
<dbReference type="Proteomes" id="UP000027318">
    <property type="component" value="Unassembled WGS sequence"/>
</dbReference>
<accession>A0A063Y823</accession>
<evidence type="ECO:0000313" key="3">
    <source>
        <dbReference type="Proteomes" id="UP000027318"/>
    </source>
</evidence>
<dbReference type="RefSeq" id="WP_036544733.1">
    <property type="nucleotide sequence ID" value="NZ_JBKBNO010000001.1"/>
</dbReference>
<evidence type="ECO:0008006" key="4">
    <source>
        <dbReference type="Google" id="ProtNLM"/>
    </source>
</evidence>
<proteinExistence type="predicted"/>
<keyword evidence="1" id="KW-0812">Transmembrane</keyword>
<protein>
    <recommendedName>
        <fullName evidence="4">Transmembrane protein</fullName>
    </recommendedName>
</protein>
<reference evidence="2 3" key="1">
    <citation type="journal article" date="2005" name="Int. J. Syst. Evol. Microbiol.">
        <title>Nitrincola lacisaponensis gen. nov., sp. nov., a novel alkaliphilic bacterium isolated from an alkaline, saline lake.</title>
        <authorList>
            <person name="Dimitriu P.A."/>
            <person name="Shukla S.K."/>
            <person name="Conradt J."/>
            <person name="Marquez M.C."/>
            <person name="Ventosa A."/>
            <person name="Maglia A."/>
            <person name="Peyton B.M."/>
            <person name="Pinkart H.C."/>
            <person name="Mormile M.R."/>
        </authorList>
    </citation>
    <scope>NUCLEOTIDE SEQUENCE [LARGE SCALE GENOMIC DNA]</scope>
    <source>
        <strain evidence="2 3">4CA</strain>
    </source>
</reference>
<dbReference type="EMBL" id="JMSZ01000016">
    <property type="protein sequence ID" value="KDE40532.1"/>
    <property type="molecule type" value="Genomic_DNA"/>
</dbReference>
<feature type="transmembrane region" description="Helical" evidence="1">
    <location>
        <begin position="26"/>
        <end position="46"/>
    </location>
</feature>
<dbReference type="AlphaFoldDB" id="A0A063Y823"/>
<comment type="caution">
    <text evidence="2">The sequence shown here is derived from an EMBL/GenBank/DDBJ whole genome shotgun (WGS) entry which is preliminary data.</text>
</comment>
<name>A0A063Y823_9GAMM</name>
<dbReference type="STRING" id="267850.ADINL_1124"/>
<sequence length="100" mass="11259">MISIKQRLQTIRRQLHRRADNPRENFIWLLCGFSLFMLGLMVISIAQFLLTDSVTAELVALLGLIFMISGGGLAIAGYLGLSVLRILRFLDSDDDKPSRH</sequence>
<evidence type="ECO:0000313" key="2">
    <source>
        <dbReference type="EMBL" id="KDE40532.1"/>
    </source>
</evidence>
<evidence type="ECO:0000256" key="1">
    <source>
        <dbReference type="SAM" id="Phobius"/>
    </source>
</evidence>
<keyword evidence="1" id="KW-0472">Membrane</keyword>